<dbReference type="InterPro" id="IPR032466">
    <property type="entry name" value="Metal_Hydrolase"/>
</dbReference>
<dbReference type="SUPFAM" id="SSF51556">
    <property type="entry name" value="Metallo-dependent hydrolases"/>
    <property type="match status" value="1"/>
</dbReference>
<dbReference type="GO" id="GO:0050897">
    <property type="term" value="F:cobalt ion binding"/>
    <property type="evidence" value="ECO:0007669"/>
    <property type="project" value="InterPro"/>
</dbReference>
<gene>
    <name evidence="11" type="ORF">M422DRAFT_188799</name>
</gene>
<dbReference type="NCBIfam" id="TIGR03178">
    <property type="entry name" value="allantoinase"/>
    <property type="match status" value="1"/>
</dbReference>
<evidence type="ECO:0000256" key="3">
    <source>
        <dbReference type="ARBA" id="ARBA00004968"/>
    </source>
</evidence>
<evidence type="ECO:0000256" key="7">
    <source>
        <dbReference type="ARBA" id="ARBA00022723"/>
    </source>
</evidence>
<dbReference type="EMBL" id="KN837287">
    <property type="protein sequence ID" value="KIJ29210.1"/>
    <property type="molecule type" value="Genomic_DNA"/>
</dbReference>
<comment type="pathway">
    <text evidence="3">Nitrogen metabolism; (S)-allantoin degradation; allantoate from (S)-allantoin: step 1/1.</text>
</comment>
<evidence type="ECO:0000256" key="4">
    <source>
        <dbReference type="ARBA" id="ARBA00010368"/>
    </source>
</evidence>
<dbReference type="UniPathway" id="UPA00395">
    <property type="reaction ID" value="UER00653"/>
</dbReference>
<dbReference type="Pfam" id="PF01979">
    <property type="entry name" value="Amidohydro_1"/>
    <property type="match status" value="1"/>
</dbReference>
<evidence type="ECO:0000256" key="6">
    <source>
        <dbReference type="ARBA" id="ARBA00012863"/>
    </source>
</evidence>
<evidence type="ECO:0000256" key="5">
    <source>
        <dbReference type="ARBA" id="ARBA00011881"/>
    </source>
</evidence>
<dbReference type="GO" id="GO:0008270">
    <property type="term" value="F:zinc ion binding"/>
    <property type="evidence" value="ECO:0007669"/>
    <property type="project" value="InterPro"/>
</dbReference>
<reference evidence="11 12" key="1">
    <citation type="submission" date="2014-06" db="EMBL/GenBank/DDBJ databases">
        <title>Evolutionary Origins and Diversification of the Mycorrhizal Mutualists.</title>
        <authorList>
            <consortium name="DOE Joint Genome Institute"/>
            <consortium name="Mycorrhizal Genomics Consortium"/>
            <person name="Kohler A."/>
            <person name="Kuo A."/>
            <person name="Nagy L.G."/>
            <person name="Floudas D."/>
            <person name="Copeland A."/>
            <person name="Barry K.W."/>
            <person name="Cichocki N."/>
            <person name="Veneault-Fourrey C."/>
            <person name="LaButti K."/>
            <person name="Lindquist E.A."/>
            <person name="Lipzen A."/>
            <person name="Lundell T."/>
            <person name="Morin E."/>
            <person name="Murat C."/>
            <person name="Riley R."/>
            <person name="Ohm R."/>
            <person name="Sun H."/>
            <person name="Tunlid A."/>
            <person name="Henrissat B."/>
            <person name="Grigoriev I.V."/>
            <person name="Hibbett D.S."/>
            <person name="Martin F."/>
        </authorList>
    </citation>
    <scope>NUCLEOTIDE SEQUENCE [LARGE SCALE GENOMIC DNA]</scope>
    <source>
        <strain evidence="11 12">SS14</strain>
    </source>
</reference>
<dbReference type="FunFam" id="3.20.20.140:FF:000032">
    <property type="entry name" value="Allantoinase Dal1"/>
    <property type="match status" value="1"/>
</dbReference>
<dbReference type="OrthoDB" id="1924787at2759"/>
<dbReference type="PANTHER" id="PTHR43668">
    <property type="entry name" value="ALLANTOINASE"/>
    <property type="match status" value="1"/>
</dbReference>
<dbReference type="Proteomes" id="UP000054279">
    <property type="component" value="Unassembled WGS sequence"/>
</dbReference>
<evidence type="ECO:0000256" key="2">
    <source>
        <dbReference type="ARBA" id="ARBA00001947"/>
    </source>
</evidence>
<dbReference type="GO" id="GO:0000256">
    <property type="term" value="P:allantoin catabolic process"/>
    <property type="evidence" value="ECO:0007669"/>
    <property type="project" value="UniProtKB-UniPathway"/>
</dbReference>
<dbReference type="Gene3D" id="3.20.20.140">
    <property type="entry name" value="Metal-dependent hydrolases"/>
    <property type="match status" value="1"/>
</dbReference>
<dbReference type="InterPro" id="IPR050138">
    <property type="entry name" value="DHOase/Allantoinase_Hydrolase"/>
</dbReference>
<evidence type="ECO:0000256" key="1">
    <source>
        <dbReference type="ARBA" id="ARBA00001756"/>
    </source>
</evidence>
<comment type="cofactor">
    <cofactor evidence="2">
        <name>Zn(2+)</name>
        <dbReference type="ChEBI" id="CHEBI:29105"/>
    </cofactor>
</comment>
<evidence type="ECO:0000313" key="12">
    <source>
        <dbReference type="Proteomes" id="UP000054279"/>
    </source>
</evidence>
<evidence type="ECO:0000259" key="10">
    <source>
        <dbReference type="Pfam" id="PF01979"/>
    </source>
</evidence>
<dbReference type="GO" id="GO:0004038">
    <property type="term" value="F:allantoinase activity"/>
    <property type="evidence" value="ECO:0007669"/>
    <property type="project" value="UniProtKB-EC"/>
</dbReference>
<keyword evidence="7" id="KW-0479">Metal-binding</keyword>
<feature type="domain" description="Amidohydrolase-related" evidence="10">
    <location>
        <begin position="62"/>
        <end position="443"/>
    </location>
</feature>
<evidence type="ECO:0000256" key="9">
    <source>
        <dbReference type="ARBA" id="ARBA00022833"/>
    </source>
</evidence>
<dbReference type="EC" id="3.5.2.5" evidence="6"/>
<sequence>MIGGKSILTSNNVQLPSESYPAPATIEVDLETGKIIKVTKGKASAEHYTNQGAEYHDFGDLYILPGLVDAHVHLNEPGRTEWEGFYTGTRAAIAGGFTTVVDMPLNSIPPTTTVDNLRLKREAASGQCFSDVAFWGGVIPGNQDDLLPLVSTGVKGFKCFLIESGVEEFPHVTEKDASAAMKVLERSSSVLLFHAELDCNLSSPQEPNDEDPRNYETFLNSRPDSLEVSAIELVIRLNKQYPSLRTHIVHLSSAPAIPSIKEAKTSGLPLTVETCFHYLCLTSSEIPAGHPEFKCCPPIRTQSNREELWKALQDGTIDFVVSDHSPCVAELKCFDSGDIMKAWGGIGGLGLGLSLLWTEAGKRGITMGQIIEWLSFKPAKHVGLAASKGSIEVGKDADFVIFDPNAEFKVTKEVLNFKNKVSPYTGLTLKGRVEKSILRGQTVWDHMKEGDGFCKTPFGRLL</sequence>
<dbReference type="GO" id="GO:0006145">
    <property type="term" value="P:purine nucleobase catabolic process"/>
    <property type="evidence" value="ECO:0007669"/>
    <property type="project" value="TreeGrafter"/>
</dbReference>
<dbReference type="InterPro" id="IPR006680">
    <property type="entry name" value="Amidohydro-rel"/>
</dbReference>
<dbReference type="InterPro" id="IPR011059">
    <property type="entry name" value="Metal-dep_hydrolase_composite"/>
</dbReference>
<comment type="catalytic activity">
    <reaction evidence="1">
        <text>(S)-allantoin + H2O = allantoate + H(+)</text>
        <dbReference type="Rhea" id="RHEA:17029"/>
        <dbReference type="ChEBI" id="CHEBI:15377"/>
        <dbReference type="ChEBI" id="CHEBI:15378"/>
        <dbReference type="ChEBI" id="CHEBI:15678"/>
        <dbReference type="ChEBI" id="CHEBI:17536"/>
        <dbReference type="EC" id="3.5.2.5"/>
    </reaction>
</comment>
<evidence type="ECO:0000313" key="11">
    <source>
        <dbReference type="EMBL" id="KIJ29210.1"/>
    </source>
</evidence>
<comment type="subunit">
    <text evidence="5">Homotetramer.</text>
</comment>
<keyword evidence="9" id="KW-0862">Zinc</keyword>
<keyword evidence="12" id="KW-1185">Reference proteome</keyword>
<accession>A0A0C9UVI5</accession>
<dbReference type="InterPro" id="IPR002195">
    <property type="entry name" value="Dihydroorotase_CS"/>
</dbReference>
<name>A0A0C9UVI5_SPHS4</name>
<proteinExistence type="inferred from homology"/>
<protein>
    <recommendedName>
        <fullName evidence="6">allantoinase</fullName>
        <ecNumber evidence="6">3.5.2.5</ecNumber>
    </recommendedName>
</protein>
<dbReference type="SUPFAM" id="SSF51338">
    <property type="entry name" value="Composite domain of metallo-dependent hydrolases"/>
    <property type="match status" value="1"/>
</dbReference>
<evidence type="ECO:0000256" key="8">
    <source>
        <dbReference type="ARBA" id="ARBA00022801"/>
    </source>
</evidence>
<dbReference type="InterPro" id="IPR017593">
    <property type="entry name" value="Allantoinase"/>
</dbReference>
<dbReference type="GO" id="GO:0005737">
    <property type="term" value="C:cytoplasm"/>
    <property type="evidence" value="ECO:0007669"/>
    <property type="project" value="TreeGrafter"/>
</dbReference>
<organism evidence="11 12">
    <name type="scientific">Sphaerobolus stellatus (strain SS14)</name>
    <dbReference type="NCBI Taxonomy" id="990650"/>
    <lineage>
        <taxon>Eukaryota</taxon>
        <taxon>Fungi</taxon>
        <taxon>Dikarya</taxon>
        <taxon>Basidiomycota</taxon>
        <taxon>Agaricomycotina</taxon>
        <taxon>Agaricomycetes</taxon>
        <taxon>Phallomycetidae</taxon>
        <taxon>Geastrales</taxon>
        <taxon>Sphaerobolaceae</taxon>
        <taxon>Sphaerobolus</taxon>
    </lineage>
</organism>
<keyword evidence="8" id="KW-0378">Hydrolase</keyword>
<dbReference type="PANTHER" id="PTHR43668:SF2">
    <property type="entry name" value="ALLANTOINASE"/>
    <property type="match status" value="1"/>
</dbReference>
<dbReference type="HOGENOM" id="CLU_015572_4_0_1"/>
<dbReference type="PROSITE" id="PS00482">
    <property type="entry name" value="DIHYDROOROTASE_1"/>
    <property type="match status" value="1"/>
</dbReference>
<dbReference type="AlphaFoldDB" id="A0A0C9UVI5"/>
<comment type="similarity">
    <text evidence="4">Belongs to the metallo-dependent hydrolases superfamily. Allantoinase family.</text>
</comment>